<dbReference type="Pfam" id="PF02170">
    <property type="entry name" value="PAZ"/>
    <property type="match status" value="1"/>
</dbReference>
<dbReference type="SMART" id="SM00950">
    <property type="entry name" value="Piwi"/>
    <property type="match status" value="1"/>
</dbReference>
<dbReference type="Gene3D" id="3.30.420.10">
    <property type="entry name" value="Ribonuclease H-like superfamily/Ribonuclease H"/>
    <property type="match status" value="1"/>
</dbReference>
<dbReference type="Pfam" id="PF08699">
    <property type="entry name" value="ArgoL1"/>
    <property type="match status" value="1"/>
</dbReference>
<sequence>MTEVSVVTNSFFITRLPTKDYLQYDVAFRPDIDIANKRERVMHMLQTSVAPNLFNPRGLYDGRKLLYLSHRLHLPGGGGGASFTVRLGNDPNAPIGSPGVFEVLISKTASDVIRPIDLNRLIAAPNQAVPNDPKAATAMNLLQLLIRQSSNQNHPTNNGRAYFSPEGRKSLQNGIELWRGFYQSVRPTIGRMIVTIDTAMAAVYESGPLLNVAMNVLGVKDVRELTFDESHPKFHKLQSHFKNRQITTAATRTATKTIRGLIPGPIGRYSFSKEGRKTTIEAWLLSPHNKTLRYPGTFGVLIARRPFPVIIPAELCSIIPGQLYKKKLPATATAAAVDFATQRPQDRLKSITGGRSGVPSPIQGYGTSEYVVDAGMVINPQPISLKAKLLAHPRIEFGGSDLMPQNGAWNAVNRQFFSPKRLGAWAVANFDGRISPNLVDKVIRDSSFNMTMTVSTRDVYVNSERCLPSLTVLEDVENPAQVLSGDGHHPTQTLEAIGHAMKGKVELIVVILPSKADEIRNKVKYWGDVVRGVKTSCLREDKLHRANNQYWTNVAISGHYAVPKMPIELSRLKSSGPFMILGCDVGHPSPGLSRPSIASLVFSWDAAATRYAAYSEVQSPRQEIIPGLQAMVKKAILAFGENNPPPGKLIFYRDGVSEGEMEAVKVAEISAIRNACMEVWEGRKVRAALPTITFICVVKRHHAIFIPNDARVDDGKTGNCRAGLIVDQMRSPIALDFYLQSHAAIKGTSRSGHYSVLLDENFNNDVSRIQQLSFELCHVYAKATRSISIPAPVYYADMVCARAKFQVDPNSLDYEATTNASGSEDFDLDYWKAAYRPVNDANHYDKGMYFL</sequence>
<dbReference type="AlphaFoldDB" id="A0A8H6YDZ8"/>
<dbReference type="InterPro" id="IPR014811">
    <property type="entry name" value="ArgoL1"/>
</dbReference>
<dbReference type="InterPro" id="IPR012337">
    <property type="entry name" value="RNaseH-like_sf"/>
</dbReference>
<dbReference type="Gene3D" id="2.170.260.10">
    <property type="entry name" value="paz domain"/>
    <property type="match status" value="1"/>
</dbReference>
<dbReference type="InterPro" id="IPR003100">
    <property type="entry name" value="PAZ_dom"/>
</dbReference>
<dbReference type="InterPro" id="IPR003165">
    <property type="entry name" value="Piwi"/>
</dbReference>
<dbReference type="Gene3D" id="3.40.50.2300">
    <property type="match status" value="1"/>
</dbReference>
<dbReference type="InterPro" id="IPR036397">
    <property type="entry name" value="RNaseH_sf"/>
</dbReference>
<reference evidence="2" key="1">
    <citation type="submission" date="2020-05" db="EMBL/GenBank/DDBJ databases">
        <title>Mycena genomes resolve the evolution of fungal bioluminescence.</title>
        <authorList>
            <person name="Tsai I.J."/>
        </authorList>
    </citation>
    <scope>NUCLEOTIDE SEQUENCE</scope>
    <source>
        <strain evidence="2">160909Yilan</strain>
    </source>
</reference>
<dbReference type="Pfam" id="PF02171">
    <property type="entry name" value="Piwi"/>
    <property type="match status" value="1"/>
</dbReference>
<gene>
    <name evidence="2" type="ORF">MSAN_01279900</name>
</gene>
<dbReference type="InterPro" id="IPR032474">
    <property type="entry name" value="Argonaute_N"/>
</dbReference>
<organism evidence="2 3">
    <name type="scientific">Mycena sanguinolenta</name>
    <dbReference type="NCBI Taxonomy" id="230812"/>
    <lineage>
        <taxon>Eukaryota</taxon>
        <taxon>Fungi</taxon>
        <taxon>Dikarya</taxon>
        <taxon>Basidiomycota</taxon>
        <taxon>Agaricomycotina</taxon>
        <taxon>Agaricomycetes</taxon>
        <taxon>Agaricomycetidae</taxon>
        <taxon>Agaricales</taxon>
        <taxon>Marasmiineae</taxon>
        <taxon>Mycenaceae</taxon>
        <taxon>Mycena</taxon>
    </lineage>
</organism>
<comment type="caution">
    <text evidence="2">The sequence shown here is derived from an EMBL/GenBank/DDBJ whole genome shotgun (WGS) entry which is preliminary data.</text>
</comment>
<dbReference type="PROSITE" id="PS50822">
    <property type="entry name" value="PIWI"/>
    <property type="match status" value="1"/>
</dbReference>
<name>A0A8H6YDZ8_9AGAR</name>
<dbReference type="OrthoDB" id="10252740at2759"/>
<dbReference type="Proteomes" id="UP000623467">
    <property type="component" value="Unassembled WGS sequence"/>
</dbReference>
<dbReference type="EMBL" id="JACAZH010000009">
    <property type="protein sequence ID" value="KAF7359373.1"/>
    <property type="molecule type" value="Genomic_DNA"/>
</dbReference>
<evidence type="ECO:0000313" key="2">
    <source>
        <dbReference type="EMBL" id="KAF7359373.1"/>
    </source>
</evidence>
<evidence type="ECO:0000313" key="3">
    <source>
        <dbReference type="Proteomes" id="UP000623467"/>
    </source>
</evidence>
<keyword evidence="3" id="KW-1185">Reference proteome</keyword>
<dbReference type="PANTHER" id="PTHR22891">
    <property type="entry name" value="EUKARYOTIC TRANSLATION INITIATION FACTOR 2C"/>
    <property type="match status" value="1"/>
</dbReference>
<dbReference type="InterPro" id="IPR036085">
    <property type="entry name" value="PAZ_dom_sf"/>
</dbReference>
<evidence type="ECO:0000259" key="1">
    <source>
        <dbReference type="PROSITE" id="PS50822"/>
    </source>
</evidence>
<dbReference type="GO" id="GO:0003723">
    <property type="term" value="F:RNA binding"/>
    <property type="evidence" value="ECO:0007669"/>
    <property type="project" value="InterPro"/>
</dbReference>
<feature type="domain" description="Piwi" evidence="1">
    <location>
        <begin position="507"/>
        <end position="808"/>
    </location>
</feature>
<dbReference type="SUPFAM" id="SSF53098">
    <property type="entry name" value="Ribonuclease H-like"/>
    <property type="match status" value="1"/>
</dbReference>
<dbReference type="SMART" id="SM01163">
    <property type="entry name" value="DUF1785"/>
    <property type="match status" value="1"/>
</dbReference>
<accession>A0A8H6YDZ8</accession>
<dbReference type="Pfam" id="PF16486">
    <property type="entry name" value="ArgoN"/>
    <property type="match status" value="1"/>
</dbReference>
<dbReference type="SUPFAM" id="SSF101690">
    <property type="entry name" value="PAZ domain"/>
    <property type="match status" value="2"/>
</dbReference>
<protein>
    <submittedName>
        <fullName evidence="2">Argonaute-like protein</fullName>
    </submittedName>
</protein>
<proteinExistence type="predicted"/>